<feature type="modified residue" description="4-aspartylphosphate" evidence="1">
    <location>
        <position position="60"/>
    </location>
</feature>
<evidence type="ECO:0000313" key="3">
    <source>
        <dbReference type="EMBL" id="EAR27398.1"/>
    </source>
</evidence>
<evidence type="ECO:0000259" key="2">
    <source>
        <dbReference type="PROSITE" id="PS50110"/>
    </source>
</evidence>
<dbReference type="GO" id="GO:0000160">
    <property type="term" value="P:phosphorelay signal transduction system"/>
    <property type="evidence" value="ECO:0007669"/>
    <property type="project" value="InterPro"/>
</dbReference>
<dbReference type="CDD" id="cd17557">
    <property type="entry name" value="REC_Rcp-like"/>
    <property type="match status" value="1"/>
</dbReference>
<dbReference type="SMART" id="SM00448">
    <property type="entry name" value="REC"/>
    <property type="match status" value="1"/>
</dbReference>
<dbReference type="PROSITE" id="PS50110">
    <property type="entry name" value="RESPONSE_REGULATORY"/>
    <property type="match status" value="1"/>
</dbReference>
<keyword evidence="1" id="KW-0597">Phosphoprotein</keyword>
<dbReference type="AlphaFoldDB" id="A4CCV5"/>
<gene>
    <name evidence="3" type="ORF">PTD2_15202</name>
</gene>
<protein>
    <submittedName>
        <fullName evidence="3">Response regulator rcp1</fullName>
    </submittedName>
</protein>
<dbReference type="RefSeq" id="WP_009838660.1">
    <property type="nucleotide sequence ID" value="NZ_AAOH01000006.1"/>
</dbReference>
<organism evidence="3 4">
    <name type="scientific">Pseudoalteromonas tunicata D2</name>
    <dbReference type="NCBI Taxonomy" id="87626"/>
    <lineage>
        <taxon>Bacteria</taxon>
        <taxon>Pseudomonadati</taxon>
        <taxon>Pseudomonadota</taxon>
        <taxon>Gammaproteobacteria</taxon>
        <taxon>Alteromonadales</taxon>
        <taxon>Pseudoalteromonadaceae</taxon>
        <taxon>Pseudoalteromonas</taxon>
    </lineage>
</organism>
<dbReference type="OrthoDB" id="9793549at2"/>
<dbReference type="InterPro" id="IPR052893">
    <property type="entry name" value="TCS_response_regulator"/>
</dbReference>
<dbReference type="SUPFAM" id="SSF52172">
    <property type="entry name" value="CheY-like"/>
    <property type="match status" value="1"/>
</dbReference>
<dbReference type="PANTHER" id="PTHR44520:SF2">
    <property type="entry name" value="RESPONSE REGULATOR RCP1"/>
    <property type="match status" value="1"/>
</dbReference>
<dbReference type="PANTHER" id="PTHR44520">
    <property type="entry name" value="RESPONSE REGULATOR RCP1-RELATED"/>
    <property type="match status" value="1"/>
</dbReference>
<dbReference type="STRING" id="87626.PTD2_15202"/>
<dbReference type="Pfam" id="PF00072">
    <property type="entry name" value="Response_reg"/>
    <property type="match status" value="1"/>
</dbReference>
<name>A4CCV5_9GAMM</name>
<dbReference type="Proteomes" id="UP000006201">
    <property type="component" value="Unassembled WGS sequence"/>
</dbReference>
<evidence type="ECO:0000256" key="1">
    <source>
        <dbReference type="PROSITE-ProRule" id="PRU00169"/>
    </source>
</evidence>
<accession>A4CCV5</accession>
<dbReference type="HOGENOM" id="CLU_000445_69_17_6"/>
<comment type="caution">
    <text evidence="3">The sequence shown here is derived from an EMBL/GenBank/DDBJ whole genome shotgun (WGS) entry which is preliminary data.</text>
</comment>
<evidence type="ECO:0000313" key="4">
    <source>
        <dbReference type="Proteomes" id="UP000006201"/>
    </source>
</evidence>
<dbReference type="eggNOG" id="COG0784">
    <property type="taxonomic scope" value="Bacteria"/>
</dbReference>
<reference evidence="3 4" key="1">
    <citation type="submission" date="2006-02" db="EMBL/GenBank/DDBJ databases">
        <authorList>
            <person name="Moran M.A."/>
            <person name="Kjelleberg S."/>
            <person name="Egan S."/>
            <person name="Saunders N."/>
            <person name="Thomas T."/>
            <person name="Ferriera S."/>
            <person name="Johnson J."/>
            <person name="Kravitz S."/>
            <person name="Halpern A."/>
            <person name="Remington K."/>
            <person name="Beeson K."/>
            <person name="Tran B."/>
            <person name="Rogers Y.-H."/>
            <person name="Friedman R."/>
            <person name="Venter J.C."/>
        </authorList>
    </citation>
    <scope>NUCLEOTIDE SEQUENCE [LARGE SCALE GENOMIC DNA]</scope>
    <source>
        <strain evidence="3 4">D2</strain>
    </source>
</reference>
<keyword evidence="4" id="KW-1185">Reference proteome</keyword>
<dbReference type="EMBL" id="AAOH01000006">
    <property type="protein sequence ID" value="EAR27398.1"/>
    <property type="molecule type" value="Genomic_DNA"/>
</dbReference>
<dbReference type="InterPro" id="IPR001789">
    <property type="entry name" value="Sig_transdc_resp-reg_receiver"/>
</dbReference>
<proteinExistence type="predicted"/>
<dbReference type="Gene3D" id="3.40.50.2300">
    <property type="match status" value="1"/>
</dbReference>
<dbReference type="InterPro" id="IPR011006">
    <property type="entry name" value="CheY-like_superfamily"/>
</dbReference>
<feature type="domain" description="Response regulatory" evidence="2">
    <location>
        <begin position="6"/>
        <end position="127"/>
    </location>
</feature>
<sequence length="140" mass="15997">MKHSPIIFFIDDDPDDQYLVRRAMQQLDFNVELVGFESSERLFSHLNHSDPILPDFILLDLNMPMISGKDVLKKLKGSTTLSTIPCIIFTTSHSDRDVEESYLLGANSFIIKPGTFAQTVKIMQQLCEYWLNTVTLKAKD</sequence>